<organism evidence="10 11">
    <name type="scientific">Mesorhizobium plurifarium</name>
    <dbReference type="NCBI Taxonomy" id="69974"/>
    <lineage>
        <taxon>Bacteria</taxon>
        <taxon>Pseudomonadati</taxon>
        <taxon>Pseudomonadota</taxon>
        <taxon>Alphaproteobacteria</taxon>
        <taxon>Hyphomicrobiales</taxon>
        <taxon>Phyllobacteriaceae</taxon>
        <taxon>Mesorhizobium</taxon>
    </lineage>
</organism>
<dbReference type="AlphaFoldDB" id="A0A090GUE5"/>
<comment type="similarity">
    <text evidence="2">Belongs to the ABC-4 integral membrane protein family. LolC/E subfamily.</text>
</comment>
<evidence type="ECO:0000313" key="11">
    <source>
        <dbReference type="Proteomes" id="UP000046122"/>
    </source>
</evidence>
<evidence type="ECO:0000259" key="8">
    <source>
        <dbReference type="Pfam" id="PF02687"/>
    </source>
</evidence>
<sequence length="408" mass="43827">MRRWLTFAWIAALRFLGEGRMQTGFILVGIAIGVGVIVFMSAMLTSVQTNFTNRVLSSQPHIQLQPPDEVARPLRQRDGVVEGAIVQRPTQRVLALDQWQTIRARMQARSDVVVATPTISGSALAVRGDVSRSIGIVGIEADDYFRIVRLPDYIVAGEPRLEADDILIGLELANDLGVTVGDKLNVGGGKGGSRVLTIRGIFDLGNRGVNERNTYVQLRTAQSLLNLIGGVTDIDMTVTDVYAAEDIAQDISATLPVKAESWIVTNAQFFTALWAQTLSSLLIRSFVGLSVAFGIAAVLVVSVLQRSKDIGILRAMGSSRGKILRVFLIQGGVLGFLGSLLGCVLGGAALFAWYRFARQQNGDALFPLLIEPSLFALSALLATFTGVLAGMVPALRAARLDPVEAIRG</sequence>
<evidence type="ECO:0008006" key="12">
    <source>
        <dbReference type="Google" id="ProtNLM"/>
    </source>
</evidence>
<comment type="subcellular location">
    <subcellularLocation>
        <location evidence="1">Cell membrane</location>
        <topology evidence="1">Multi-pass membrane protein</topology>
    </subcellularLocation>
</comment>
<evidence type="ECO:0000256" key="2">
    <source>
        <dbReference type="ARBA" id="ARBA00005236"/>
    </source>
</evidence>
<accession>A0A090GUE5</accession>
<dbReference type="Proteomes" id="UP000046122">
    <property type="component" value="Unassembled WGS sequence"/>
</dbReference>
<dbReference type="EMBL" id="CCNE01000016">
    <property type="protein sequence ID" value="CDX56149.1"/>
    <property type="molecule type" value="Genomic_DNA"/>
</dbReference>
<keyword evidence="5 7" id="KW-1133">Transmembrane helix</keyword>
<dbReference type="GO" id="GO:0098797">
    <property type="term" value="C:plasma membrane protein complex"/>
    <property type="evidence" value="ECO:0007669"/>
    <property type="project" value="TreeGrafter"/>
</dbReference>
<keyword evidence="3" id="KW-1003">Cell membrane</keyword>
<dbReference type="InterPro" id="IPR051447">
    <property type="entry name" value="Lipoprotein-release_system"/>
</dbReference>
<evidence type="ECO:0000313" key="10">
    <source>
        <dbReference type="EMBL" id="CDX56149.1"/>
    </source>
</evidence>
<dbReference type="PANTHER" id="PTHR30489:SF0">
    <property type="entry name" value="LIPOPROTEIN-RELEASING SYSTEM TRANSMEMBRANE PROTEIN LOLE"/>
    <property type="match status" value="1"/>
</dbReference>
<dbReference type="GO" id="GO:0044874">
    <property type="term" value="P:lipoprotein localization to outer membrane"/>
    <property type="evidence" value="ECO:0007669"/>
    <property type="project" value="TreeGrafter"/>
</dbReference>
<protein>
    <recommendedName>
        <fullName evidence="12">ABC transporter permease</fullName>
    </recommendedName>
</protein>
<keyword evidence="4 7" id="KW-0812">Transmembrane</keyword>
<evidence type="ECO:0000256" key="6">
    <source>
        <dbReference type="ARBA" id="ARBA00023136"/>
    </source>
</evidence>
<reference evidence="10 11" key="1">
    <citation type="submission" date="2014-08" db="EMBL/GenBank/DDBJ databases">
        <authorList>
            <person name="Moulin Lionel"/>
        </authorList>
    </citation>
    <scope>NUCLEOTIDE SEQUENCE [LARGE SCALE GENOMIC DNA]</scope>
</reference>
<feature type="transmembrane region" description="Helical" evidence="7">
    <location>
        <begin position="326"/>
        <end position="354"/>
    </location>
</feature>
<dbReference type="Pfam" id="PF12704">
    <property type="entry name" value="MacB_PCD"/>
    <property type="match status" value="1"/>
</dbReference>
<dbReference type="Pfam" id="PF02687">
    <property type="entry name" value="FtsX"/>
    <property type="match status" value="1"/>
</dbReference>
<feature type="transmembrane region" description="Helical" evidence="7">
    <location>
        <begin position="21"/>
        <end position="44"/>
    </location>
</feature>
<feature type="domain" description="MacB-like periplasmic core" evidence="9">
    <location>
        <begin position="25"/>
        <end position="253"/>
    </location>
</feature>
<dbReference type="InterPro" id="IPR003838">
    <property type="entry name" value="ABC3_permease_C"/>
</dbReference>
<name>A0A090GUE5_MESPL</name>
<evidence type="ECO:0000256" key="4">
    <source>
        <dbReference type="ARBA" id="ARBA00022692"/>
    </source>
</evidence>
<feature type="domain" description="ABC3 transporter permease C-terminal" evidence="8">
    <location>
        <begin position="286"/>
        <end position="402"/>
    </location>
</feature>
<evidence type="ECO:0000256" key="7">
    <source>
        <dbReference type="SAM" id="Phobius"/>
    </source>
</evidence>
<feature type="transmembrane region" description="Helical" evidence="7">
    <location>
        <begin position="374"/>
        <end position="395"/>
    </location>
</feature>
<keyword evidence="6 7" id="KW-0472">Membrane</keyword>
<proteinExistence type="inferred from homology"/>
<dbReference type="PANTHER" id="PTHR30489">
    <property type="entry name" value="LIPOPROTEIN-RELEASING SYSTEM TRANSMEMBRANE PROTEIN LOLE"/>
    <property type="match status" value="1"/>
</dbReference>
<evidence type="ECO:0000256" key="5">
    <source>
        <dbReference type="ARBA" id="ARBA00022989"/>
    </source>
</evidence>
<evidence type="ECO:0000256" key="1">
    <source>
        <dbReference type="ARBA" id="ARBA00004651"/>
    </source>
</evidence>
<gene>
    <name evidence="10" type="ORF">MPL3365_230069</name>
</gene>
<evidence type="ECO:0000256" key="3">
    <source>
        <dbReference type="ARBA" id="ARBA00022475"/>
    </source>
</evidence>
<dbReference type="InterPro" id="IPR025857">
    <property type="entry name" value="MacB_PCD"/>
</dbReference>
<feature type="transmembrane region" description="Helical" evidence="7">
    <location>
        <begin position="286"/>
        <end position="305"/>
    </location>
</feature>
<evidence type="ECO:0000259" key="9">
    <source>
        <dbReference type="Pfam" id="PF12704"/>
    </source>
</evidence>